<feature type="transmembrane region" description="Helical" evidence="1">
    <location>
        <begin position="167"/>
        <end position="183"/>
    </location>
</feature>
<dbReference type="InterPro" id="IPR052734">
    <property type="entry name" value="Nod_factor_acetyltransferase"/>
</dbReference>
<feature type="transmembrane region" description="Helical" evidence="1">
    <location>
        <begin position="12"/>
        <end position="29"/>
    </location>
</feature>
<dbReference type="Pfam" id="PF01757">
    <property type="entry name" value="Acyl_transf_3"/>
    <property type="match status" value="1"/>
</dbReference>
<feature type="transmembrane region" description="Helical" evidence="1">
    <location>
        <begin position="145"/>
        <end position="161"/>
    </location>
</feature>
<evidence type="ECO:0000313" key="4">
    <source>
        <dbReference type="Proteomes" id="UP000763088"/>
    </source>
</evidence>
<feature type="transmembrane region" description="Helical" evidence="1">
    <location>
        <begin position="240"/>
        <end position="260"/>
    </location>
</feature>
<keyword evidence="1" id="KW-0472">Membrane</keyword>
<protein>
    <recommendedName>
        <fullName evidence="2">Acyltransferase 3 domain-containing protein</fullName>
    </recommendedName>
</protein>
<evidence type="ECO:0000259" key="2">
    <source>
        <dbReference type="Pfam" id="PF01757"/>
    </source>
</evidence>
<sequence>MVNRDKNLDLYKGVLIILVILGHALQFGFGPQYRFSELFYDDFMFRAIYTFHMPLFMTISGFLFYYSNSKNYQSVILSKIKYIGIPFLSYFVIIYGLIFYFANADSFYFIDFINKMRINMWFLSSLLLNCMIVSSTVHFFKKRELVYLVFAFIFVLFHVLSDDIIPSHHKFMFFYFLVGYWCCNKFGVFFICNKVLLVSLLSLLFIFTLFIFDKELFVYGSGLCIIKEGRLSLQQLFIDIIRYVIGIVNGLCFCSVLVLLNKYRWFSKISDYLLHLGNNTLAIYGVQSIAFILISELLELHEVCIPYNYVIPIAWVIIVIIISELFILVSDKSKLCRFLFLGRK</sequence>
<dbReference type="InterPro" id="IPR002656">
    <property type="entry name" value="Acyl_transf_3_dom"/>
</dbReference>
<name>A0A928BRK6_XYLRU</name>
<evidence type="ECO:0000256" key="1">
    <source>
        <dbReference type="SAM" id="Phobius"/>
    </source>
</evidence>
<dbReference type="GO" id="GO:0016747">
    <property type="term" value="F:acyltransferase activity, transferring groups other than amino-acyl groups"/>
    <property type="evidence" value="ECO:0007669"/>
    <property type="project" value="InterPro"/>
</dbReference>
<dbReference type="AlphaFoldDB" id="A0A928BRK6"/>
<comment type="caution">
    <text evidence="3">The sequence shown here is derived from an EMBL/GenBank/DDBJ whole genome shotgun (WGS) entry which is preliminary data.</text>
</comment>
<gene>
    <name evidence="3" type="ORF">E7102_03600</name>
</gene>
<dbReference type="PANTHER" id="PTHR37312">
    <property type="entry name" value="MEMBRANE-BOUND ACYLTRANSFERASE YKRP-RELATED"/>
    <property type="match status" value="1"/>
</dbReference>
<dbReference type="Proteomes" id="UP000763088">
    <property type="component" value="Unassembled WGS sequence"/>
</dbReference>
<feature type="transmembrane region" description="Helical" evidence="1">
    <location>
        <begin position="272"/>
        <end position="294"/>
    </location>
</feature>
<feature type="domain" description="Acyltransferase 3" evidence="2">
    <location>
        <begin position="6"/>
        <end position="323"/>
    </location>
</feature>
<feature type="transmembrane region" description="Helical" evidence="1">
    <location>
        <begin position="80"/>
        <end position="101"/>
    </location>
</feature>
<proteinExistence type="predicted"/>
<evidence type="ECO:0000313" key="3">
    <source>
        <dbReference type="EMBL" id="MBE6265546.1"/>
    </source>
</evidence>
<keyword evidence="1" id="KW-0812">Transmembrane</keyword>
<accession>A0A928BRK6</accession>
<dbReference type="EMBL" id="SUYD01000004">
    <property type="protein sequence ID" value="MBE6265546.1"/>
    <property type="molecule type" value="Genomic_DNA"/>
</dbReference>
<reference evidence="3" key="1">
    <citation type="submission" date="2019-04" db="EMBL/GenBank/DDBJ databases">
        <title>Evolution of Biomass-Degrading Anaerobic Consortia Revealed by Metagenomics.</title>
        <authorList>
            <person name="Peng X."/>
        </authorList>
    </citation>
    <scope>NUCLEOTIDE SEQUENCE</scope>
    <source>
        <strain evidence="3">SIG141</strain>
    </source>
</reference>
<feature type="transmembrane region" description="Helical" evidence="1">
    <location>
        <begin position="121"/>
        <end position="140"/>
    </location>
</feature>
<feature type="transmembrane region" description="Helical" evidence="1">
    <location>
        <begin position="49"/>
        <end position="68"/>
    </location>
</feature>
<feature type="transmembrane region" description="Helical" evidence="1">
    <location>
        <begin position="195"/>
        <end position="212"/>
    </location>
</feature>
<organism evidence="3 4">
    <name type="scientific">Xylanibacter ruminicola</name>
    <name type="common">Prevotella ruminicola</name>
    <dbReference type="NCBI Taxonomy" id="839"/>
    <lineage>
        <taxon>Bacteria</taxon>
        <taxon>Pseudomonadati</taxon>
        <taxon>Bacteroidota</taxon>
        <taxon>Bacteroidia</taxon>
        <taxon>Bacteroidales</taxon>
        <taxon>Prevotellaceae</taxon>
        <taxon>Xylanibacter</taxon>
    </lineage>
</organism>
<dbReference type="PANTHER" id="PTHR37312:SF1">
    <property type="entry name" value="MEMBRANE-BOUND ACYLTRANSFERASE YKRP-RELATED"/>
    <property type="match status" value="1"/>
</dbReference>
<feature type="transmembrane region" description="Helical" evidence="1">
    <location>
        <begin position="306"/>
        <end position="329"/>
    </location>
</feature>
<keyword evidence="1" id="KW-1133">Transmembrane helix</keyword>